<dbReference type="Gene3D" id="3.30.420.10">
    <property type="entry name" value="Ribonuclease H-like superfamily/Ribonuclease H"/>
    <property type="match status" value="1"/>
</dbReference>
<dbReference type="InterPro" id="IPR002156">
    <property type="entry name" value="RNaseH_domain"/>
</dbReference>
<protein>
    <submittedName>
        <fullName evidence="2">Pol polyprotein contains</fullName>
    </submittedName>
</protein>
<organism evidence="2 3">
    <name type="scientific">Lynx pardinus</name>
    <name type="common">Iberian lynx</name>
    <name type="synonym">Felis pardina</name>
    <dbReference type="NCBI Taxonomy" id="191816"/>
    <lineage>
        <taxon>Eukaryota</taxon>
        <taxon>Metazoa</taxon>
        <taxon>Chordata</taxon>
        <taxon>Craniata</taxon>
        <taxon>Vertebrata</taxon>
        <taxon>Euteleostomi</taxon>
        <taxon>Mammalia</taxon>
        <taxon>Eutheria</taxon>
        <taxon>Laurasiatheria</taxon>
        <taxon>Carnivora</taxon>
        <taxon>Feliformia</taxon>
        <taxon>Felidae</taxon>
        <taxon>Felinae</taxon>
        <taxon>Lynx</taxon>
    </lineage>
</organism>
<proteinExistence type="predicted"/>
<dbReference type="PROSITE" id="PS50879">
    <property type="entry name" value="RNASE_H_1"/>
    <property type="match status" value="1"/>
</dbReference>
<dbReference type="InterPro" id="IPR036397">
    <property type="entry name" value="RNaseH_sf"/>
</dbReference>
<evidence type="ECO:0000313" key="2">
    <source>
        <dbReference type="EMBL" id="VFV35576.1"/>
    </source>
</evidence>
<feature type="domain" description="RNase H type-1" evidence="1">
    <location>
        <begin position="1"/>
        <end position="104"/>
    </location>
</feature>
<dbReference type="GO" id="GO:0004523">
    <property type="term" value="F:RNA-DNA hybrid ribonuclease activity"/>
    <property type="evidence" value="ECO:0007669"/>
    <property type="project" value="InterPro"/>
</dbReference>
<sequence length="104" mass="11852">NSYLQEGTQKAEYTVTTTTEVLEAKALPEGWSAQRAELYTLTQSLIHNKGKRVNIYTNSRYAFTTVHVHNAIYKERGLLTAAGKTIKNKEEILELLEVIWLPDK</sequence>
<accession>A0A485NVC9</accession>
<reference evidence="2 3" key="1">
    <citation type="submission" date="2019-01" db="EMBL/GenBank/DDBJ databases">
        <authorList>
            <person name="Alioto T."/>
            <person name="Alioto T."/>
        </authorList>
    </citation>
    <scope>NUCLEOTIDE SEQUENCE [LARGE SCALE GENOMIC DNA]</scope>
</reference>
<feature type="non-terminal residue" evidence="2">
    <location>
        <position position="104"/>
    </location>
</feature>
<evidence type="ECO:0000313" key="3">
    <source>
        <dbReference type="Proteomes" id="UP000386466"/>
    </source>
</evidence>
<feature type="non-terminal residue" evidence="2">
    <location>
        <position position="1"/>
    </location>
</feature>
<keyword evidence="3" id="KW-1185">Reference proteome</keyword>
<gene>
    <name evidence="2" type="ORF">LYPA_23C009307</name>
</gene>
<name>A0A485NVC9_LYNPA</name>
<dbReference type="SUPFAM" id="SSF53098">
    <property type="entry name" value="Ribonuclease H-like"/>
    <property type="match status" value="1"/>
</dbReference>
<dbReference type="Pfam" id="PF00075">
    <property type="entry name" value="RNase_H"/>
    <property type="match status" value="1"/>
</dbReference>
<dbReference type="EMBL" id="CAAGRJ010021385">
    <property type="protein sequence ID" value="VFV35576.1"/>
    <property type="molecule type" value="Genomic_DNA"/>
</dbReference>
<dbReference type="InterPro" id="IPR012337">
    <property type="entry name" value="RNaseH-like_sf"/>
</dbReference>
<dbReference type="AlphaFoldDB" id="A0A485NVC9"/>
<dbReference type="GO" id="GO:0003676">
    <property type="term" value="F:nucleic acid binding"/>
    <property type="evidence" value="ECO:0007669"/>
    <property type="project" value="InterPro"/>
</dbReference>
<evidence type="ECO:0000259" key="1">
    <source>
        <dbReference type="PROSITE" id="PS50879"/>
    </source>
</evidence>
<dbReference type="Proteomes" id="UP000386466">
    <property type="component" value="Unassembled WGS sequence"/>
</dbReference>